<proteinExistence type="predicted"/>
<feature type="region of interest" description="Disordered" evidence="4">
    <location>
        <begin position="696"/>
        <end position="721"/>
    </location>
</feature>
<keyword evidence="1" id="KW-0677">Repeat</keyword>
<evidence type="ECO:0000256" key="4">
    <source>
        <dbReference type="SAM" id="MobiDB-lite"/>
    </source>
</evidence>
<reference evidence="6" key="1">
    <citation type="journal article" date="2020" name="Stud. Mycol.">
        <title>101 Dothideomycetes genomes: a test case for predicting lifestyles and emergence of pathogens.</title>
        <authorList>
            <person name="Haridas S."/>
            <person name="Albert R."/>
            <person name="Binder M."/>
            <person name="Bloem J."/>
            <person name="Labutti K."/>
            <person name="Salamov A."/>
            <person name="Andreopoulos B."/>
            <person name="Baker S."/>
            <person name="Barry K."/>
            <person name="Bills G."/>
            <person name="Bluhm B."/>
            <person name="Cannon C."/>
            <person name="Castanera R."/>
            <person name="Culley D."/>
            <person name="Daum C."/>
            <person name="Ezra D."/>
            <person name="Gonzalez J."/>
            <person name="Henrissat B."/>
            <person name="Kuo A."/>
            <person name="Liang C."/>
            <person name="Lipzen A."/>
            <person name="Lutzoni F."/>
            <person name="Magnuson J."/>
            <person name="Mondo S."/>
            <person name="Nolan M."/>
            <person name="Ohm R."/>
            <person name="Pangilinan J."/>
            <person name="Park H.-J."/>
            <person name="Ramirez L."/>
            <person name="Alfaro M."/>
            <person name="Sun H."/>
            <person name="Tritt A."/>
            <person name="Yoshinaga Y."/>
            <person name="Zwiers L.-H."/>
            <person name="Turgeon B."/>
            <person name="Goodwin S."/>
            <person name="Spatafora J."/>
            <person name="Crous P."/>
            <person name="Grigoriev I."/>
        </authorList>
    </citation>
    <scope>NUCLEOTIDE SEQUENCE</scope>
    <source>
        <strain evidence="6">CBS 116435</strain>
    </source>
</reference>
<dbReference type="Pfam" id="PF00005">
    <property type="entry name" value="ABC_tran"/>
    <property type="match status" value="2"/>
</dbReference>
<evidence type="ECO:0000313" key="7">
    <source>
        <dbReference type="Proteomes" id="UP000799441"/>
    </source>
</evidence>
<dbReference type="SUPFAM" id="SSF52540">
    <property type="entry name" value="P-loop containing nucleoside triphosphate hydrolases"/>
    <property type="match status" value="2"/>
</dbReference>
<keyword evidence="3" id="KW-0067">ATP-binding</keyword>
<feature type="domain" description="ABC transporter" evidence="5">
    <location>
        <begin position="51"/>
        <end position="394"/>
    </location>
</feature>
<dbReference type="InterPro" id="IPR017871">
    <property type="entry name" value="ABC_transporter-like_CS"/>
</dbReference>
<protein>
    <submittedName>
        <fullName evidence="6">ABC transporter</fullName>
    </submittedName>
</protein>
<accession>A0A9P4Q5Q8</accession>
<evidence type="ECO:0000259" key="5">
    <source>
        <dbReference type="PROSITE" id="PS50893"/>
    </source>
</evidence>
<evidence type="ECO:0000256" key="2">
    <source>
        <dbReference type="ARBA" id="ARBA00022741"/>
    </source>
</evidence>
<sequence>MSASNNTSKILATSQQTRFYINENDASREIDFKSVAISIVSDNKTGSSGTLTTKSRAKVKADSQEILTNAHLRVKSGIHYGFVGRNGTDKSTILRALADKLIPGLHKMNLRIAALQQVGEGEEIRPQQDQPSRTSSSLTVLEMVVKGDPYRNTVEADSEAFSRAINSSDPLLPVKTYRQHQLSLGKLDLVEVQKEASLRSGARGFDVRKRLLPEHEQRVDELQRRYDQVCSAASEIQASEIEADTQQALLLHGELQAKLDDLGRVQDLESKAKQVLTGLGFKEKQWTQTYGNLSGGWKMRCMLAATLVRKADLLILDEPTNYLDLLGILWLQSYLIDMEISAPDTAVIVVSHDRDFINATCSELIMLRDKDLSYFQGNLDSYDKSTRREILRLTRMKDAKDKQRSHMEKTIAENMKQGKKSGDDNKIRQAKSRQHKLDDRMGLEVSAKGTRFKLNRDLPGYHADGKRAAIEIPKTEATIKMLFPPAPDLRFPGSLLSLENASLKYKSAAKPTLEGVNIVVHPGDRIGIVGLNGAGKSTLVQMLLGKLPLSSGTMASHPRLKVGYYSQHAVDVLVQAAKAEPSRTPLGYVLQLATESTNVSMDEGESRKLLGSMGLPGRTASDTPIMKLSGGQLVRLALSIMLMDPPHVFVLDEPTTHLDFATVDALAGALKAYDGAIVLVTHDRFFVRTVVEGQPMLKGGDDNGSDSDEDEDEDNENGVERRRIVYEVRASKAIKKEGGMGDWETALEKRLQKLQIT</sequence>
<dbReference type="OrthoDB" id="2110130at2759"/>
<dbReference type="PROSITE" id="PS50893">
    <property type="entry name" value="ABC_TRANSPORTER_2"/>
    <property type="match status" value="2"/>
</dbReference>
<dbReference type="InterPro" id="IPR050611">
    <property type="entry name" value="ABCF"/>
</dbReference>
<keyword evidence="7" id="KW-1185">Reference proteome</keyword>
<feature type="region of interest" description="Disordered" evidence="4">
    <location>
        <begin position="412"/>
        <end position="438"/>
    </location>
</feature>
<dbReference type="PROSITE" id="PS00211">
    <property type="entry name" value="ABC_TRANSPORTER_1"/>
    <property type="match status" value="1"/>
</dbReference>
<feature type="compositionally biased region" description="Acidic residues" evidence="4">
    <location>
        <begin position="703"/>
        <end position="717"/>
    </location>
</feature>
<dbReference type="PANTHER" id="PTHR19211">
    <property type="entry name" value="ATP-BINDING TRANSPORT PROTEIN-RELATED"/>
    <property type="match status" value="1"/>
</dbReference>
<evidence type="ECO:0000256" key="3">
    <source>
        <dbReference type="ARBA" id="ARBA00022840"/>
    </source>
</evidence>
<feature type="domain" description="ABC transporter" evidence="5">
    <location>
        <begin position="496"/>
        <end position="724"/>
    </location>
</feature>
<dbReference type="InterPro" id="IPR003439">
    <property type="entry name" value="ABC_transporter-like_ATP-bd"/>
</dbReference>
<organism evidence="6 7">
    <name type="scientific">Polychaeton citri CBS 116435</name>
    <dbReference type="NCBI Taxonomy" id="1314669"/>
    <lineage>
        <taxon>Eukaryota</taxon>
        <taxon>Fungi</taxon>
        <taxon>Dikarya</taxon>
        <taxon>Ascomycota</taxon>
        <taxon>Pezizomycotina</taxon>
        <taxon>Dothideomycetes</taxon>
        <taxon>Dothideomycetidae</taxon>
        <taxon>Capnodiales</taxon>
        <taxon>Capnodiaceae</taxon>
        <taxon>Polychaeton</taxon>
    </lineage>
</organism>
<dbReference type="Pfam" id="PF12848">
    <property type="entry name" value="ABC_tran_Xtn"/>
    <property type="match status" value="1"/>
</dbReference>
<comment type="caution">
    <text evidence="6">The sequence shown here is derived from an EMBL/GenBank/DDBJ whole genome shotgun (WGS) entry which is preliminary data.</text>
</comment>
<dbReference type="Proteomes" id="UP000799441">
    <property type="component" value="Unassembled WGS sequence"/>
</dbReference>
<dbReference type="InterPro" id="IPR027417">
    <property type="entry name" value="P-loop_NTPase"/>
</dbReference>
<dbReference type="Gene3D" id="3.40.50.300">
    <property type="entry name" value="P-loop containing nucleotide triphosphate hydrolases"/>
    <property type="match status" value="3"/>
</dbReference>
<dbReference type="CDD" id="cd03221">
    <property type="entry name" value="ABCF_EF-3"/>
    <property type="match status" value="1"/>
</dbReference>
<evidence type="ECO:0000256" key="1">
    <source>
        <dbReference type="ARBA" id="ARBA00022737"/>
    </source>
</evidence>
<name>A0A9P4Q5Q8_9PEZI</name>
<dbReference type="GO" id="GO:0005524">
    <property type="term" value="F:ATP binding"/>
    <property type="evidence" value="ECO:0007669"/>
    <property type="project" value="UniProtKB-KW"/>
</dbReference>
<keyword evidence="2" id="KW-0547">Nucleotide-binding</keyword>
<dbReference type="InterPro" id="IPR032781">
    <property type="entry name" value="ABC_tran_Xtn"/>
</dbReference>
<gene>
    <name evidence="6" type="ORF">K431DRAFT_274803</name>
</gene>
<dbReference type="PANTHER" id="PTHR19211:SF135">
    <property type="entry name" value="ATPASE, PUTATIVE (AFU_ORTHOLOGUE AFUA_1G16440)-RELATED"/>
    <property type="match status" value="1"/>
</dbReference>
<evidence type="ECO:0000313" key="6">
    <source>
        <dbReference type="EMBL" id="KAF2718507.1"/>
    </source>
</evidence>
<dbReference type="InterPro" id="IPR003593">
    <property type="entry name" value="AAA+_ATPase"/>
</dbReference>
<dbReference type="AlphaFoldDB" id="A0A9P4Q5Q8"/>
<dbReference type="GO" id="GO:0016887">
    <property type="term" value="F:ATP hydrolysis activity"/>
    <property type="evidence" value="ECO:0007669"/>
    <property type="project" value="InterPro"/>
</dbReference>
<dbReference type="EMBL" id="MU003824">
    <property type="protein sequence ID" value="KAF2718507.1"/>
    <property type="molecule type" value="Genomic_DNA"/>
</dbReference>
<dbReference type="SMART" id="SM00382">
    <property type="entry name" value="AAA"/>
    <property type="match status" value="2"/>
</dbReference>